<sequence length="166" mass="18557">MVRARITRACITTDHGEDDGSGDGTPQLIKICFHCDSYLCHCHAQTPTLDRKFKRKAPESVGSLRLRFALPSPPLPAVFEGSSVIRFENFYKDGSWLSVVLPKYMLLPVEDLHGPVRSGGRWTLPLFDTPPPTSSNERVCNAIDRNKDGIDYTGFHGSRQDLDLKL</sequence>
<dbReference type="EMBL" id="LR746276">
    <property type="protein sequence ID" value="CAA7407245.1"/>
    <property type="molecule type" value="Genomic_DNA"/>
</dbReference>
<evidence type="ECO:0000313" key="1">
    <source>
        <dbReference type="EMBL" id="CAA7407245.1"/>
    </source>
</evidence>
<proteinExistence type="predicted"/>
<protein>
    <submittedName>
        <fullName evidence="1">Uncharacterized protein</fullName>
    </submittedName>
</protein>
<dbReference type="AlphaFoldDB" id="A0A7I8LD72"/>
<gene>
    <name evidence="1" type="ORF">SI8410_13017923</name>
</gene>
<organism evidence="1 2">
    <name type="scientific">Spirodela intermedia</name>
    <name type="common">Intermediate duckweed</name>
    <dbReference type="NCBI Taxonomy" id="51605"/>
    <lineage>
        <taxon>Eukaryota</taxon>
        <taxon>Viridiplantae</taxon>
        <taxon>Streptophyta</taxon>
        <taxon>Embryophyta</taxon>
        <taxon>Tracheophyta</taxon>
        <taxon>Spermatophyta</taxon>
        <taxon>Magnoliopsida</taxon>
        <taxon>Liliopsida</taxon>
        <taxon>Araceae</taxon>
        <taxon>Lemnoideae</taxon>
        <taxon>Spirodela</taxon>
    </lineage>
</organism>
<name>A0A7I8LD72_SPIIN</name>
<accession>A0A7I8LD72</accession>
<keyword evidence="2" id="KW-1185">Reference proteome</keyword>
<dbReference type="Proteomes" id="UP000663760">
    <property type="component" value="Chromosome 13"/>
</dbReference>
<evidence type="ECO:0000313" key="2">
    <source>
        <dbReference type="Proteomes" id="UP000663760"/>
    </source>
</evidence>
<reference evidence="1" key="1">
    <citation type="submission" date="2020-02" db="EMBL/GenBank/DDBJ databases">
        <authorList>
            <person name="Scholz U."/>
            <person name="Mascher M."/>
            <person name="Fiebig A."/>
        </authorList>
    </citation>
    <scope>NUCLEOTIDE SEQUENCE</scope>
</reference>